<dbReference type="Pfam" id="PF16316">
    <property type="entry name" value="DUF4956"/>
    <property type="match status" value="1"/>
</dbReference>
<dbReference type="InterPro" id="IPR032531">
    <property type="entry name" value="DUF4956"/>
</dbReference>
<proteinExistence type="predicted"/>
<sequence length="226" mass="24439">MPIWLTEAVGTPSESTALQMTFRLVIAFLCGCTIAAIYRWVRPSEKIMPTFPATLVLLAILCAMLPLVIGQNVAWAFGLVGALSIVRFRTVVEDTHDITFVIFAVLVGMAVGADQLIVAIVGMAVTGIAAFLVRPRHDSTTASGFAGDARLSIRLGIGRDPDLMLGDIFDRLLSKVELTSGETSKQGASLDLNYRVRLKPDAKPTDLINQLNLIDGVQSVELRQSR</sequence>
<feature type="transmembrane region" description="Helical" evidence="1">
    <location>
        <begin position="20"/>
        <end position="41"/>
    </location>
</feature>
<evidence type="ECO:0000256" key="1">
    <source>
        <dbReference type="SAM" id="Phobius"/>
    </source>
</evidence>
<keyword evidence="1" id="KW-0812">Transmembrane</keyword>
<comment type="caution">
    <text evidence="2">The sequence shown here is derived from an EMBL/GenBank/DDBJ whole genome shotgun (WGS) entry which is preliminary data.</text>
</comment>
<gene>
    <name evidence="2" type="ORF">Rcae01_00167</name>
</gene>
<keyword evidence="1" id="KW-1133">Transmembrane helix</keyword>
<name>A0ABP9VMU7_9BACT</name>
<accession>A0ABP9VMU7</accession>
<dbReference type="RefSeq" id="WP_345681782.1">
    <property type="nucleotide sequence ID" value="NZ_BAABRO010000001.1"/>
</dbReference>
<organism evidence="2 3">
    <name type="scientific">Novipirellula caenicola</name>
    <dbReference type="NCBI Taxonomy" id="1536901"/>
    <lineage>
        <taxon>Bacteria</taxon>
        <taxon>Pseudomonadati</taxon>
        <taxon>Planctomycetota</taxon>
        <taxon>Planctomycetia</taxon>
        <taxon>Pirellulales</taxon>
        <taxon>Pirellulaceae</taxon>
        <taxon>Novipirellula</taxon>
    </lineage>
</organism>
<evidence type="ECO:0000313" key="2">
    <source>
        <dbReference type="EMBL" id="GAA5504728.1"/>
    </source>
</evidence>
<evidence type="ECO:0000313" key="3">
    <source>
        <dbReference type="Proteomes" id="UP001416858"/>
    </source>
</evidence>
<dbReference type="EMBL" id="BAABRO010000001">
    <property type="protein sequence ID" value="GAA5504728.1"/>
    <property type="molecule type" value="Genomic_DNA"/>
</dbReference>
<keyword evidence="3" id="KW-1185">Reference proteome</keyword>
<feature type="transmembrane region" description="Helical" evidence="1">
    <location>
        <begin position="100"/>
        <end position="133"/>
    </location>
</feature>
<feature type="transmembrane region" description="Helical" evidence="1">
    <location>
        <begin position="53"/>
        <end position="80"/>
    </location>
</feature>
<dbReference type="Proteomes" id="UP001416858">
    <property type="component" value="Unassembled WGS sequence"/>
</dbReference>
<reference evidence="2 3" key="1">
    <citation type="submission" date="2024-02" db="EMBL/GenBank/DDBJ databases">
        <title>Rhodopirellula caenicola NBRC 110016.</title>
        <authorList>
            <person name="Ichikawa N."/>
            <person name="Katano-Makiyama Y."/>
            <person name="Hidaka K."/>
        </authorList>
    </citation>
    <scope>NUCLEOTIDE SEQUENCE [LARGE SCALE GENOMIC DNA]</scope>
    <source>
        <strain evidence="2 3">NBRC 110016</strain>
    </source>
</reference>
<protein>
    <recommendedName>
        <fullName evidence="4">DUF4956 domain-containing protein</fullName>
    </recommendedName>
</protein>
<evidence type="ECO:0008006" key="4">
    <source>
        <dbReference type="Google" id="ProtNLM"/>
    </source>
</evidence>
<keyword evidence="1" id="KW-0472">Membrane</keyword>